<dbReference type="GO" id="GO:0005829">
    <property type="term" value="C:cytosol"/>
    <property type="evidence" value="ECO:0007669"/>
    <property type="project" value="TreeGrafter"/>
</dbReference>
<sequence length="368" mass="41685">MSSTNDAIGDFLSQARDNAPDDLQHYFLSFEDYWERKLWHELTDLLVKFYQEPQGAGIRIPLYENFVKSFGDKINQLKLVQIGLSAAGQWKDDNERLTFLSTLASRVDKPASQDAYVFALTAVAFLASSTRDPECDRTDRGSYPRRELYRNVHLTHGYVKLVHVVCSGAVDAEELIYRSSKDFSQPSAPYYAVRHEDCLEVLHEGQPSDPEPASRMSQSTDSLSIGLTRVCRDIHCEAALIPYANNTFAFRSGFELDSFVTKSLLAPQRAAINILQVEGLIAANSMSSGITRKVAKMLTGLHTLEIISQRWGLHMYRDSTFRMFSRSLETVRVVYEDNWKAYDEVSAELKAQLRTQAEGVERCILNKV</sequence>
<dbReference type="InterPro" id="IPR054179">
    <property type="entry name" value="PSD13_N"/>
</dbReference>
<gene>
    <name evidence="3" type="ORF">D0863_12169</name>
</gene>
<dbReference type="GO" id="GO:0005634">
    <property type="term" value="C:nucleus"/>
    <property type="evidence" value="ECO:0007669"/>
    <property type="project" value="TreeGrafter"/>
</dbReference>
<dbReference type="EMBL" id="QWIP01000613">
    <property type="protein sequence ID" value="RMY58733.1"/>
    <property type="molecule type" value="Genomic_DNA"/>
</dbReference>
<organism evidence="3 4">
    <name type="scientific">Hortaea werneckii</name>
    <name type="common">Black yeast</name>
    <name type="synonym">Cladosporium werneckii</name>
    <dbReference type="NCBI Taxonomy" id="91943"/>
    <lineage>
        <taxon>Eukaryota</taxon>
        <taxon>Fungi</taxon>
        <taxon>Dikarya</taxon>
        <taxon>Ascomycota</taxon>
        <taxon>Pezizomycotina</taxon>
        <taxon>Dothideomycetes</taxon>
        <taxon>Dothideomycetidae</taxon>
        <taxon>Mycosphaerellales</taxon>
        <taxon>Teratosphaeriaceae</taxon>
        <taxon>Hortaea</taxon>
    </lineage>
</organism>
<dbReference type="VEuPathDB" id="FungiDB:BTJ68_14949"/>
<dbReference type="AlphaFoldDB" id="A0A3M7D3I2"/>
<evidence type="ECO:0000313" key="4">
    <source>
        <dbReference type="Proteomes" id="UP000269276"/>
    </source>
</evidence>
<keyword evidence="1" id="KW-0647">Proteasome</keyword>
<proteinExistence type="predicted"/>
<evidence type="ECO:0000313" key="3">
    <source>
        <dbReference type="EMBL" id="RMY58733.1"/>
    </source>
</evidence>
<protein>
    <recommendedName>
        <fullName evidence="2">PSD13 N-terminal domain-containing protein</fullName>
    </recommendedName>
</protein>
<dbReference type="Pfam" id="PF22037">
    <property type="entry name" value="PSD13_N"/>
    <property type="match status" value="1"/>
</dbReference>
<dbReference type="Proteomes" id="UP000269276">
    <property type="component" value="Unassembled WGS sequence"/>
</dbReference>
<dbReference type="GO" id="GO:0006511">
    <property type="term" value="P:ubiquitin-dependent protein catabolic process"/>
    <property type="evidence" value="ECO:0007669"/>
    <property type="project" value="TreeGrafter"/>
</dbReference>
<feature type="domain" description="PSD13 N-terminal" evidence="2">
    <location>
        <begin position="26"/>
        <end position="126"/>
    </location>
</feature>
<comment type="caution">
    <text evidence="3">The sequence shown here is derived from an EMBL/GenBank/DDBJ whole genome shotgun (WGS) entry which is preliminary data.</text>
</comment>
<dbReference type="PANTHER" id="PTHR10539">
    <property type="entry name" value="26S PROTEASOME NON-ATPASE REGULATORY SUBUNIT 13"/>
    <property type="match status" value="1"/>
</dbReference>
<dbReference type="GO" id="GO:0005198">
    <property type="term" value="F:structural molecule activity"/>
    <property type="evidence" value="ECO:0007669"/>
    <property type="project" value="TreeGrafter"/>
</dbReference>
<dbReference type="GO" id="GO:0008541">
    <property type="term" value="C:proteasome regulatory particle, lid subcomplex"/>
    <property type="evidence" value="ECO:0007669"/>
    <property type="project" value="TreeGrafter"/>
</dbReference>
<evidence type="ECO:0000256" key="1">
    <source>
        <dbReference type="ARBA" id="ARBA00022942"/>
    </source>
</evidence>
<dbReference type="VEuPathDB" id="FungiDB:BTJ68_00245"/>
<dbReference type="PANTHER" id="PTHR10539:SF0">
    <property type="entry name" value="26S PROTEASOME NON-ATPASE REGULATORY SUBUNIT 13"/>
    <property type="match status" value="1"/>
</dbReference>
<dbReference type="InterPro" id="IPR035298">
    <property type="entry name" value="PSMD13"/>
</dbReference>
<dbReference type="OrthoDB" id="5413827at2759"/>
<evidence type="ECO:0000259" key="2">
    <source>
        <dbReference type="Pfam" id="PF22037"/>
    </source>
</evidence>
<name>A0A3M7D3I2_HORWE</name>
<accession>A0A3M7D3I2</accession>
<reference evidence="3 4" key="1">
    <citation type="journal article" date="2018" name="BMC Genomics">
        <title>Genomic evidence for intraspecific hybridization in a clonal and extremely halotolerant yeast.</title>
        <authorList>
            <person name="Gostincar C."/>
            <person name="Stajich J.E."/>
            <person name="Zupancic J."/>
            <person name="Zalar P."/>
            <person name="Gunde-Cimerman N."/>
        </authorList>
    </citation>
    <scope>NUCLEOTIDE SEQUENCE [LARGE SCALE GENOMIC DNA]</scope>
    <source>
        <strain evidence="3 4">EXF-2682</strain>
    </source>
</reference>